<dbReference type="InterPro" id="IPR040813">
    <property type="entry name" value="Hen1_Lam_C"/>
</dbReference>
<dbReference type="Gene3D" id="3.40.50.150">
    <property type="entry name" value="Vaccinia Virus protein VP39"/>
    <property type="match status" value="1"/>
</dbReference>
<evidence type="ECO:0000256" key="11">
    <source>
        <dbReference type="ARBA" id="ARBA00035025"/>
    </source>
</evidence>
<proteinExistence type="inferred from homology"/>
<dbReference type="EnsemblPlants" id="Pp3c1_60V3.7">
    <property type="protein sequence ID" value="Pp3c1_60V3.7"/>
    <property type="gene ID" value="Pp3c1_60"/>
</dbReference>
<keyword evidence="18" id="KW-1185">Reference proteome</keyword>
<dbReference type="AlphaFoldDB" id="A0A7I4BW98"/>
<evidence type="ECO:0000256" key="12">
    <source>
        <dbReference type="ARBA" id="ARBA00048418"/>
    </source>
</evidence>
<dbReference type="GO" id="GO:0003755">
    <property type="term" value="F:peptidyl-prolyl cis-trans isomerase activity"/>
    <property type="evidence" value="ECO:0007669"/>
    <property type="project" value="InterPro"/>
</dbReference>
<keyword evidence="8" id="KW-0460">Magnesium</keyword>
<evidence type="ECO:0000256" key="3">
    <source>
        <dbReference type="ARBA" id="ARBA00021330"/>
    </source>
</evidence>
<dbReference type="Pfam" id="PF00035">
    <property type="entry name" value="dsrm"/>
    <property type="match status" value="1"/>
</dbReference>
<feature type="domain" description="Small RNA 2'-O-methyltransferase Hen1 La-motif C-terminal" evidence="16">
    <location>
        <begin position="246"/>
        <end position="401"/>
    </location>
</feature>
<keyword evidence="6" id="KW-0949">S-adenosyl-L-methionine</keyword>
<dbReference type="SUPFAM" id="SSF54768">
    <property type="entry name" value="dsRNA-binding domain-like"/>
    <property type="match status" value="1"/>
</dbReference>
<dbReference type="CDD" id="cd02440">
    <property type="entry name" value="AdoMet_MTases"/>
    <property type="match status" value="1"/>
</dbReference>
<evidence type="ECO:0000256" key="2">
    <source>
        <dbReference type="ARBA" id="ARBA00009026"/>
    </source>
</evidence>
<comment type="cofactor">
    <cofactor evidence="1">
        <name>Mg(2+)</name>
        <dbReference type="ChEBI" id="CHEBI:18420"/>
    </cofactor>
</comment>
<keyword evidence="9" id="KW-0694">RNA-binding</keyword>
<dbReference type="GO" id="GO:0003723">
    <property type="term" value="F:RNA binding"/>
    <property type="evidence" value="ECO:0007669"/>
    <property type="project" value="UniProtKB-KW"/>
</dbReference>
<dbReference type="InterPro" id="IPR014720">
    <property type="entry name" value="dsRBD_dom"/>
</dbReference>
<dbReference type="InterPro" id="IPR013217">
    <property type="entry name" value="Methyltransf_12"/>
</dbReference>
<feature type="domain" description="DRBM" evidence="13">
    <location>
        <begin position="48"/>
        <end position="88"/>
    </location>
</feature>
<dbReference type="GO" id="GO:0001510">
    <property type="term" value="P:RNA methylation"/>
    <property type="evidence" value="ECO:0007669"/>
    <property type="project" value="InterPro"/>
</dbReference>
<feature type="domain" description="HEN1 double-stranded RNA binding" evidence="15">
    <location>
        <begin position="404"/>
        <end position="434"/>
    </location>
</feature>
<evidence type="ECO:0000313" key="17">
    <source>
        <dbReference type="EnsemblPlants" id="Pp3c1_60V3.8"/>
    </source>
</evidence>
<dbReference type="EMBL" id="ABEU02000001">
    <property type="status" value="NOT_ANNOTATED_CDS"/>
    <property type="molecule type" value="Genomic_DNA"/>
</dbReference>
<keyword evidence="4" id="KW-0489">Methyltransferase</keyword>
<dbReference type="EnsemblPlants" id="Pp3c1_60V3.8">
    <property type="protein sequence ID" value="Pp3c1_60V3.8"/>
    <property type="gene ID" value="Pp3c1_60"/>
</dbReference>
<comment type="catalytic activity">
    <reaction evidence="12">
        <text>small RNA 3'-end nucleotide + S-adenosyl-L-methionine = small RNA 3'-end 2'-O-methylnucleotide + S-adenosyl-L-homocysteine + H(+)</text>
        <dbReference type="Rhea" id="RHEA:37887"/>
        <dbReference type="Rhea" id="RHEA-COMP:10415"/>
        <dbReference type="Rhea" id="RHEA-COMP:10416"/>
        <dbReference type="ChEBI" id="CHEBI:15378"/>
        <dbReference type="ChEBI" id="CHEBI:57856"/>
        <dbReference type="ChEBI" id="CHEBI:59789"/>
        <dbReference type="ChEBI" id="CHEBI:74896"/>
        <dbReference type="ChEBI" id="CHEBI:74898"/>
        <dbReference type="EC" id="2.1.1.386"/>
    </reaction>
</comment>
<organism evidence="17 18">
    <name type="scientific">Physcomitrium patens</name>
    <name type="common">Spreading-leaved earth moss</name>
    <name type="synonym">Physcomitrella patens</name>
    <dbReference type="NCBI Taxonomy" id="3218"/>
    <lineage>
        <taxon>Eukaryota</taxon>
        <taxon>Viridiplantae</taxon>
        <taxon>Streptophyta</taxon>
        <taxon>Embryophyta</taxon>
        <taxon>Bryophyta</taxon>
        <taxon>Bryophytina</taxon>
        <taxon>Bryopsida</taxon>
        <taxon>Funariidae</taxon>
        <taxon>Funariales</taxon>
        <taxon>Funariaceae</taxon>
        <taxon>Physcomitrium</taxon>
    </lineage>
</organism>
<feature type="domain" description="Methyltransferase type 12" evidence="14">
    <location>
        <begin position="630"/>
        <end position="719"/>
    </location>
</feature>
<sequence>MATAKAKLHTVMVRLGQKCRYETWQLPHLGTGSVGAGHQETALLEFSKEGPMFACKLHLPDGTTIQSNSFRRKKDAEQDAALHALQKMGIPYEPGALQATTAESWEGLHRKVSLAFTDQMVLSYKPLAEHFRAAVQRKGSRFGQVPAIVLTVLDGKITSQCKAIDLLAEKNPAYAAALVCRAAAACPSLRLSDDGLWIGRSDPFSPELVTKLLTDRENRVESVASGNGDEMHNLETTCSQFNRAFRFEAVYIPAYVKEELRTISLTALPDVYYLDTIANALGLQDTGQVFMSRQIGKAPDGSRLFWGARERLPVVKFPDVELLEQFEPSKIYRDICSQDGPMEALRNTGGRISRNERASFLVGHAIDGDAILATVGSTWTSDGRCIYDNFTLSCFHRLMLGRNPWGAYKLSRRSLLVADLPKVYTCRAHWQGCLCSYFQNQDCCKSNGDFLGSNPQDSTVYKSDESSGQSEFLSFRVIAEEDTLGDRPPPGSMVFVSYTVNLIDEGSCCNGDNSSDMLLIHDLESQSDFKFELGVGAVIGQIDACVSQATVGQTLQFCLPVEALGVLFAASSELGENRQGLVLEYTVKLLKFEEAMEERIESSHFAPPLSKQRIEFARTMINALEAKTLVDLGCGSGSLLEALLREPNTLEYMIGIDISRKALIRGAKSLSASLAKQNAAHSIQSITLYEGSISAMDLRLRSPDLATCIEVVEHMDPEPLRKLGKSILGKLVPKVWLVSTPNIEYNPVIRGLEWDPESNSLNKPGPTVFPELTDSKKLMDMETQNLRNHDHRFEWTRAEFREWASLLASQYGYQVRFAGVGGDGEDDDNSPGFATQIAVFAHNGVVFPTFCQEAGVSKCDGSDSVPTATEVEMTDKRLETEQDPVSQLKELWQWTSPAHPAAIL</sequence>
<evidence type="ECO:0000259" key="16">
    <source>
        <dbReference type="Pfam" id="PF18441"/>
    </source>
</evidence>
<evidence type="ECO:0000256" key="5">
    <source>
        <dbReference type="ARBA" id="ARBA00022679"/>
    </source>
</evidence>
<evidence type="ECO:0000259" key="14">
    <source>
        <dbReference type="Pfam" id="PF08242"/>
    </source>
</evidence>
<dbReference type="Gene3D" id="3.30.160.20">
    <property type="match status" value="1"/>
</dbReference>
<dbReference type="Pfam" id="PF08242">
    <property type="entry name" value="Methyltransf_12"/>
    <property type="match status" value="1"/>
</dbReference>
<keyword evidence="7" id="KW-0479">Metal-binding</keyword>
<dbReference type="Pfam" id="PF17842">
    <property type="entry name" value="dsRBD2"/>
    <property type="match status" value="1"/>
</dbReference>
<dbReference type="SUPFAM" id="SSF53335">
    <property type="entry name" value="S-adenosyl-L-methionine-dependent methyltransferases"/>
    <property type="match status" value="1"/>
</dbReference>
<evidence type="ECO:0000256" key="10">
    <source>
        <dbReference type="ARBA" id="ARBA00023158"/>
    </source>
</evidence>
<dbReference type="Pfam" id="PF21224">
    <property type="entry name" value="Hen1_LCD"/>
    <property type="match status" value="1"/>
</dbReference>
<evidence type="ECO:0000256" key="9">
    <source>
        <dbReference type="ARBA" id="ARBA00022884"/>
    </source>
</evidence>
<protein>
    <recommendedName>
        <fullName evidence="3">Small RNA 2'-O-methyltransferase</fullName>
        <ecNumber evidence="11">2.1.1.386</ecNumber>
    </recommendedName>
</protein>
<dbReference type="GO" id="GO:0090486">
    <property type="term" value="F:small RNA 2'-O-methyltransferase activity"/>
    <property type="evidence" value="ECO:0007669"/>
    <property type="project" value="UniProtKB-EC"/>
</dbReference>
<accession>A0A7I4BW98</accession>
<dbReference type="InterPro" id="IPR040870">
    <property type="entry name" value="HEN1_dsRBD2"/>
</dbReference>
<gene>
    <name evidence="17" type="primary">LOC112285869</name>
</gene>
<reference evidence="17" key="3">
    <citation type="submission" date="2020-12" db="UniProtKB">
        <authorList>
            <consortium name="EnsemblPlants"/>
        </authorList>
    </citation>
    <scope>IDENTIFICATION</scope>
</reference>
<dbReference type="Gramene" id="Pp3c1_60V3.8">
    <property type="protein sequence ID" value="Pp3c1_60V3.8"/>
    <property type="gene ID" value="Pp3c1_60"/>
</dbReference>
<dbReference type="Proteomes" id="UP000006727">
    <property type="component" value="Chromosome 1"/>
</dbReference>
<dbReference type="Pfam" id="PF18441">
    <property type="entry name" value="Hen1_Lam_C"/>
    <property type="match status" value="1"/>
</dbReference>
<reference evidence="17 18" key="1">
    <citation type="journal article" date="2008" name="Science">
        <title>The Physcomitrella genome reveals evolutionary insights into the conquest of land by plants.</title>
        <authorList>
            <person name="Rensing S."/>
            <person name="Lang D."/>
            <person name="Zimmer A."/>
            <person name="Terry A."/>
            <person name="Salamov A."/>
            <person name="Shapiro H."/>
            <person name="Nishiyama T."/>
            <person name="Perroud P.-F."/>
            <person name="Lindquist E."/>
            <person name="Kamisugi Y."/>
            <person name="Tanahashi T."/>
            <person name="Sakakibara K."/>
            <person name="Fujita T."/>
            <person name="Oishi K."/>
            <person name="Shin-I T."/>
            <person name="Kuroki Y."/>
            <person name="Toyoda A."/>
            <person name="Suzuki Y."/>
            <person name="Hashimoto A."/>
            <person name="Yamaguchi K."/>
            <person name="Sugano A."/>
            <person name="Kohara Y."/>
            <person name="Fujiyama A."/>
            <person name="Anterola A."/>
            <person name="Aoki S."/>
            <person name="Ashton N."/>
            <person name="Barbazuk W.B."/>
            <person name="Barker E."/>
            <person name="Bennetzen J."/>
            <person name="Bezanilla M."/>
            <person name="Blankenship R."/>
            <person name="Cho S.H."/>
            <person name="Dutcher S."/>
            <person name="Estelle M."/>
            <person name="Fawcett J.A."/>
            <person name="Gundlach H."/>
            <person name="Hanada K."/>
            <person name="Heyl A."/>
            <person name="Hicks K.A."/>
            <person name="Hugh J."/>
            <person name="Lohr M."/>
            <person name="Mayer K."/>
            <person name="Melkozernov A."/>
            <person name="Murata T."/>
            <person name="Nelson D."/>
            <person name="Pils B."/>
            <person name="Prigge M."/>
            <person name="Reiss B."/>
            <person name="Renner T."/>
            <person name="Rombauts S."/>
            <person name="Rushton P."/>
            <person name="Sanderfoot A."/>
            <person name="Schween G."/>
            <person name="Shiu S.-H."/>
            <person name="Stueber K."/>
            <person name="Theodoulou F.L."/>
            <person name="Tu H."/>
            <person name="Van de Peer Y."/>
            <person name="Verrier P.J."/>
            <person name="Waters E."/>
            <person name="Wood A."/>
            <person name="Yang L."/>
            <person name="Cove D."/>
            <person name="Cuming A."/>
            <person name="Hasebe M."/>
            <person name="Lucas S."/>
            <person name="Mishler D.B."/>
            <person name="Reski R."/>
            <person name="Grigoriev I."/>
            <person name="Quatrano R.S."/>
            <person name="Boore J.L."/>
        </authorList>
    </citation>
    <scope>NUCLEOTIDE SEQUENCE [LARGE SCALE GENOMIC DNA]</scope>
    <source>
        <strain evidence="17 18">cv. Gransden 2004</strain>
    </source>
</reference>
<reference evidence="17 18" key="2">
    <citation type="journal article" date="2018" name="Plant J.">
        <title>The Physcomitrella patens chromosome-scale assembly reveals moss genome structure and evolution.</title>
        <authorList>
            <person name="Lang D."/>
            <person name="Ullrich K.K."/>
            <person name="Murat F."/>
            <person name="Fuchs J."/>
            <person name="Jenkins J."/>
            <person name="Haas F.B."/>
            <person name="Piednoel M."/>
            <person name="Gundlach H."/>
            <person name="Van Bel M."/>
            <person name="Meyberg R."/>
            <person name="Vives C."/>
            <person name="Morata J."/>
            <person name="Symeonidi A."/>
            <person name="Hiss M."/>
            <person name="Muchero W."/>
            <person name="Kamisugi Y."/>
            <person name="Saleh O."/>
            <person name="Blanc G."/>
            <person name="Decker E.L."/>
            <person name="van Gessel N."/>
            <person name="Grimwood J."/>
            <person name="Hayes R.D."/>
            <person name="Graham S.W."/>
            <person name="Gunter L.E."/>
            <person name="McDaniel S.F."/>
            <person name="Hoernstein S.N.W."/>
            <person name="Larsson A."/>
            <person name="Li F.W."/>
            <person name="Perroud P.F."/>
            <person name="Phillips J."/>
            <person name="Ranjan P."/>
            <person name="Rokshar D.S."/>
            <person name="Rothfels C.J."/>
            <person name="Schneider L."/>
            <person name="Shu S."/>
            <person name="Stevenson D.W."/>
            <person name="Thummler F."/>
            <person name="Tillich M."/>
            <person name="Villarreal Aguilar J.C."/>
            <person name="Widiez T."/>
            <person name="Wong G.K."/>
            <person name="Wymore A."/>
            <person name="Zhang Y."/>
            <person name="Zimmer A.D."/>
            <person name="Quatrano R.S."/>
            <person name="Mayer K.F.X."/>
            <person name="Goodstein D."/>
            <person name="Casacuberta J.M."/>
            <person name="Vandepoele K."/>
            <person name="Reski R."/>
            <person name="Cuming A.C."/>
            <person name="Tuskan G.A."/>
            <person name="Maumus F."/>
            <person name="Salse J."/>
            <person name="Schmutz J."/>
            <person name="Rensing S.A."/>
        </authorList>
    </citation>
    <scope>NUCLEOTIDE SEQUENCE [LARGE SCALE GENOMIC DNA]</scope>
    <source>
        <strain evidence="17 18">cv. Gransden 2004</strain>
    </source>
</reference>
<dbReference type="InterPro" id="IPR029063">
    <property type="entry name" value="SAM-dependent_MTases_sf"/>
</dbReference>
<evidence type="ECO:0000256" key="4">
    <source>
        <dbReference type="ARBA" id="ARBA00022603"/>
    </source>
</evidence>
<evidence type="ECO:0000256" key="8">
    <source>
        <dbReference type="ARBA" id="ARBA00022842"/>
    </source>
</evidence>
<dbReference type="GO" id="GO:0046872">
    <property type="term" value="F:metal ion binding"/>
    <property type="evidence" value="ECO:0007669"/>
    <property type="project" value="UniProtKB-KW"/>
</dbReference>
<dbReference type="GO" id="GO:0031047">
    <property type="term" value="P:regulatory ncRNA-mediated gene silencing"/>
    <property type="evidence" value="ECO:0007669"/>
    <property type="project" value="UniProtKB-KW"/>
</dbReference>
<evidence type="ECO:0000313" key="18">
    <source>
        <dbReference type="Proteomes" id="UP000006727"/>
    </source>
</evidence>
<keyword evidence="10" id="KW-0943">RNA-mediated gene silencing</keyword>
<dbReference type="Gramene" id="Pp3c1_60V3.7">
    <property type="protein sequence ID" value="Pp3c1_60V3.7"/>
    <property type="gene ID" value="Pp3c1_60"/>
</dbReference>
<dbReference type="InterPro" id="IPR046357">
    <property type="entry name" value="PPIase_dom_sf"/>
</dbReference>
<dbReference type="SUPFAM" id="SSF54534">
    <property type="entry name" value="FKBP-like"/>
    <property type="match status" value="1"/>
</dbReference>
<dbReference type="EC" id="2.1.1.386" evidence="11"/>
<dbReference type="PANTHER" id="PTHR21404:SF3">
    <property type="entry name" value="SMALL RNA 2'-O-METHYLTRANSFERASE"/>
    <property type="match status" value="1"/>
</dbReference>
<evidence type="ECO:0000256" key="1">
    <source>
        <dbReference type="ARBA" id="ARBA00001946"/>
    </source>
</evidence>
<dbReference type="PANTHER" id="PTHR21404">
    <property type="entry name" value="HEN1"/>
    <property type="match status" value="1"/>
</dbReference>
<dbReference type="InterPro" id="IPR026610">
    <property type="entry name" value="Hen1"/>
</dbReference>
<dbReference type="Gene3D" id="3.10.50.40">
    <property type="match status" value="1"/>
</dbReference>
<comment type="similarity">
    <text evidence="2">Belongs to the methyltransferase superfamily. HEN1 family.</text>
</comment>
<evidence type="ECO:0000259" key="15">
    <source>
        <dbReference type="Pfam" id="PF17842"/>
    </source>
</evidence>
<evidence type="ECO:0000256" key="7">
    <source>
        <dbReference type="ARBA" id="ARBA00022723"/>
    </source>
</evidence>
<evidence type="ECO:0000256" key="6">
    <source>
        <dbReference type="ARBA" id="ARBA00022691"/>
    </source>
</evidence>
<keyword evidence="5" id="KW-0808">Transferase</keyword>
<evidence type="ECO:0000259" key="13">
    <source>
        <dbReference type="Pfam" id="PF00035"/>
    </source>
</evidence>
<name>A0A7I4BW98_PHYPA</name>